<dbReference type="AlphaFoldDB" id="A0A3A8K4N0"/>
<dbReference type="SUPFAM" id="SSF52540">
    <property type="entry name" value="P-loop containing nucleoside triphosphate hydrolases"/>
    <property type="match status" value="2"/>
</dbReference>
<dbReference type="InterPro" id="IPR000330">
    <property type="entry name" value="SNF2_N"/>
</dbReference>
<dbReference type="GO" id="GO:0005524">
    <property type="term" value="F:ATP binding"/>
    <property type="evidence" value="ECO:0007669"/>
    <property type="project" value="InterPro"/>
</dbReference>
<evidence type="ECO:0000256" key="1">
    <source>
        <dbReference type="ARBA" id="ARBA00022801"/>
    </source>
</evidence>
<proteinExistence type="predicted"/>
<evidence type="ECO:0000259" key="3">
    <source>
        <dbReference type="PROSITE" id="PS51194"/>
    </source>
</evidence>
<dbReference type="GO" id="GO:0004386">
    <property type="term" value="F:helicase activity"/>
    <property type="evidence" value="ECO:0007669"/>
    <property type="project" value="UniProtKB-KW"/>
</dbReference>
<gene>
    <name evidence="4" type="ORF">D7X32_15260</name>
</gene>
<evidence type="ECO:0000313" key="5">
    <source>
        <dbReference type="Proteomes" id="UP000268313"/>
    </source>
</evidence>
<dbReference type="InterPro" id="IPR014001">
    <property type="entry name" value="Helicase_ATP-bd"/>
</dbReference>
<dbReference type="Pfam" id="PF00176">
    <property type="entry name" value="SNF2-rel_dom"/>
    <property type="match status" value="1"/>
</dbReference>
<dbReference type="InterPro" id="IPR049730">
    <property type="entry name" value="SNF2/RAD54-like_C"/>
</dbReference>
<feature type="domain" description="Helicase ATP-binding" evidence="2">
    <location>
        <begin position="118"/>
        <end position="281"/>
    </location>
</feature>
<accession>A0A3A8K4N0</accession>
<reference evidence="5" key="1">
    <citation type="submission" date="2018-09" db="EMBL/GenBank/DDBJ databases">
        <authorList>
            <person name="Livingstone P.G."/>
            <person name="Whitworth D.E."/>
        </authorList>
    </citation>
    <scope>NUCLEOTIDE SEQUENCE [LARGE SCALE GENOMIC DNA]</scope>
    <source>
        <strain evidence="5">CA043D</strain>
    </source>
</reference>
<dbReference type="PROSITE" id="PS51194">
    <property type="entry name" value="HELICASE_CTER"/>
    <property type="match status" value="1"/>
</dbReference>
<dbReference type="InterPro" id="IPR038718">
    <property type="entry name" value="SNF2-like_sf"/>
</dbReference>
<dbReference type="PROSITE" id="PS51192">
    <property type="entry name" value="HELICASE_ATP_BIND_1"/>
    <property type="match status" value="1"/>
</dbReference>
<dbReference type="GO" id="GO:0016787">
    <property type="term" value="F:hydrolase activity"/>
    <property type="evidence" value="ECO:0007669"/>
    <property type="project" value="UniProtKB-KW"/>
</dbReference>
<dbReference type="Gene3D" id="3.40.50.10810">
    <property type="entry name" value="Tandem AAA-ATPase domain"/>
    <property type="match status" value="1"/>
</dbReference>
<dbReference type="InterPro" id="IPR027417">
    <property type="entry name" value="P-loop_NTPase"/>
</dbReference>
<dbReference type="PANTHER" id="PTHR45766:SF6">
    <property type="entry name" value="SWI_SNF-RELATED MATRIX-ASSOCIATED ACTIN-DEPENDENT REGULATOR OF CHROMATIN SUBFAMILY A-LIKE PROTEIN 1"/>
    <property type="match status" value="1"/>
</dbReference>
<keyword evidence="4" id="KW-0067">ATP-binding</keyword>
<protein>
    <submittedName>
        <fullName evidence="4">DEAD/DEAH box helicase</fullName>
    </submittedName>
</protein>
<dbReference type="SMART" id="SM00487">
    <property type="entry name" value="DEXDc"/>
    <property type="match status" value="1"/>
</dbReference>
<dbReference type="OrthoDB" id="18878at2"/>
<dbReference type="Pfam" id="PF00271">
    <property type="entry name" value="Helicase_C"/>
    <property type="match status" value="1"/>
</dbReference>
<name>A0A3A8K4N0_9BACT</name>
<keyword evidence="1" id="KW-0378">Hydrolase</keyword>
<evidence type="ECO:0000313" key="4">
    <source>
        <dbReference type="EMBL" id="RKH03010.1"/>
    </source>
</evidence>
<dbReference type="SMART" id="SM00490">
    <property type="entry name" value="HELICc"/>
    <property type="match status" value="1"/>
</dbReference>
<dbReference type="InterPro" id="IPR001650">
    <property type="entry name" value="Helicase_C-like"/>
</dbReference>
<evidence type="ECO:0000259" key="2">
    <source>
        <dbReference type="PROSITE" id="PS51192"/>
    </source>
</evidence>
<dbReference type="CDD" id="cd18793">
    <property type="entry name" value="SF2_C_SNF"/>
    <property type="match status" value="1"/>
</dbReference>
<organism evidence="4 5">
    <name type="scientific">Corallococcus carmarthensis</name>
    <dbReference type="NCBI Taxonomy" id="2316728"/>
    <lineage>
        <taxon>Bacteria</taxon>
        <taxon>Pseudomonadati</taxon>
        <taxon>Myxococcota</taxon>
        <taxon>Myxococcia</taxon>
        <taxon>Myxococcales</taxon>
        <taxon>Cystobacterineae</taxon>
        <taxon>Myxococcaceae</taxon>
        <taxon>Corallococcus</taxon>
    </lineage>
</organism>
<dbReference type="GO" id="GO:0006281">
    <property type="term" value="P:DNA repair"/>
    <property type="evidence" value="ECO:0007669"/>
    <property type="project" value="TreeGrafter"/>
</dbReference>
<dbReference type="PANTHER" id="PTHR45766">
    <property type="entry name" value="DNA ANNEALING HELICASE AND ENDONUCLEASE ZRANB3 FAMILY MEMBER"/>
    <property type="match status" value="1"/>
</dbReference>
<feature type="domain" description="Helicase C-terminal" evidence="3">
    <location>
        <begin position="395"/>
        <end position="544"/>
    </location>
</feature>
<keyword evidence="5" id="KW-1185">Reference proteome</keyword>
<dbReference type="Proteomes" id="UP000268313">
    <property type="component" value="Unassembled WGS sequence"/>
</dbReference>
<dbReference type="EMBL" id="RAWE01000047">
    <property type="protein sequence ID" value="RKH03010.1"/>
    <property type="molecule type" value="Genomic_DNA"/>
</dbReference>
<dbReference type="Gene3D" id="3.40.50.300">
    <property type="entry name" value="P-loop containing nucleotide triphosphate hydrolases"/>
    <property type="match status" value="1"/>
</dbReference>
<keyword evidence="4" id="KW-0347">Helicase</keyword>
<dbReference type="GO" id="GO:0031297">
    <property type="term" value="P:replication fork processing"/>
    <property type="evidence" value="ECO:0007669"/>
    <property type="project" value="TreeGrafter"/>
</dbReference>
<keyword evidence="4" id="KW-0547">Nucleotide-binding</keyword>
<sequence>MRLEARKLGSRGGERPAWVVQAEPHVAVRLKRVFDRINKGDVGEVLLAATAETARELEWFLERYPMEVVGKEAKDFLRRGAREHARREAQVAELLAAEYQAPDFAMHVPPREYQRKAADMWLRLQRLLLADDVGLGKTASALTGFTDTRTLPAVVVTLTHLPRQWQRELARFLPRLRVHVAKRATPEDVTRGRGGQKLPWPDVLILNYHKLSGWADTLANAGVRSIVFDECQELRRGPESDKYRAAHYLAERTPFVIGLSATPIYNYGGEMFHVLDALKPGVLGTREEFSREWCTGVDEKLNFKDPRAFGTYLRDAGLMLRRTRQDVGRELPSLSRDVHTVESDTRVLDEVQDKAAELARIILAQGGVKPEERLHASGELSWRLRQATGIAKAPFVAEFVRMLVENGERVLLYGWHHEVYSIWRERLAEYSPAIFTGQESPAQKEGQAKRFKDGQTPILIMSLRAGAGLDGLQHCCRTVVFGELDWSPGVHEQACGRVHRDGQTDPVMAYFLVSDSGSDPVVADVLGIKRNQMDGIRDPQASLMERLETDEGRVRKLAEAFLKNRRAA</sequence>
<comment type="caution">
    <text evidence="4">The sequence shown here is derived from an EMBL/GenBank/DDBJ whole genome shotgun (WGS) entry which is preliminary data.</text>
</comment>